<dbReference type="InterPro" id="IPR015422">
    <property type="entry name" value="PyrdxlP-dep_Trfase_small"/>
</dbReference>
<dbReference type="PRINTS" id="PR00800">
    <property type="entry name" value="YHDCRBOXLASE"/>
</dbReference>
<evidence type="ECO:0000256" key="7">
    <source>
        <dbReference type="RuleBase" id="RU000382"/>
    </source>
</evidence>
<dbReference type="GO" id="GO:0019752">
    <property type="term" value="P:carboxylic acid metabolic process"/>
    <property type="evidence" value="ECO:0007669"/>
    <property type="project" value="InterPro"/>
</dbReference>
<dbReference type="GeneID" id="54585656"/>
<dbReference type="Gene3D" id="3.90.1150.10">
    <property type="entry name" value="Aspartate Aminotransferase, domain 1"/>
    <property type="match status" value="1"/>
</dbReference>
<dbReference type="InterPro" id="IPR015424">
    <property type="entry name" value="PyrdxlP-dep_Trfase"/>
</dbReference>
<dbReference type="OrthoDB" id="2161780at2759"/>
<dbReference type="Pfam" id="PF00282">
    <property type="entry name" value="Pyridoxal_deC"/>
    <property type="match status" value="1"/>
</dbReference>
<keyword evidence="4 6" id="KW-0663">Pyridoxal phosphate</keyword>
<dbReference type="Gene3D" id="3.40.640.10">
    <property type="entry name" value="Type I PLP-dependent aspartate aminotransferase-like (Major domain)"/>
    <property type="match status" value="1"/>
</dbReference>
<dbReference type="GO" id="GO:0016740">
    <property type="term" value="F:transferase activity"/>
    <property type="evidence" value="ECO:0007669"/>
    <property type="project" value="UniProtKB-KW"/>
</dbReference>
<evidence type="ECO:0000313" key="9">
    <source>
        <dbReference type="Proteomes" id="UP000800094"/>
    </source>
</evidence>
<organism evidence="8 9">
    <name type="scientific">Trematosphaeria pertusa</name>
    <dbReference type="NCBI Taxonomy" id="390896"/>
    <lineage>
        <taxon>Eukaryota</taxon>
        <taxon>Fungi</taxon>
        <taxon>Dikarya</taxon>
        <taxon>Ascomycota</taxon>
        <taxon>Pezizomycotina</taxon>
        <taxon>Dothideomycetes</taxon>
        <taxon>Pleosporomycetidae</taxon>
        <taxon>Pleosporales</taxon>
        <taxon>Massarineae</taxon>
        <taxon>Trematosphaeriaceae</taxon>
        <taxon>Trematosphaeria</taxon>
    </lineage>
</organism>
<accession>A0A6A6HW51</accession>
<dbReference type="GO" id="GO:0005737">
    <property type="term" value="C:cytoplasm"/>
    <property type="evidence" value="ECO:0007669"/>
    <property type="project" value="TreeGrafter"/>
</dbReference>
<evidence type="ECO:0000256" key="3">
    <source>
        <dbReference type="ARBA" id="ARBA00022793"/>
    </source>
</evidence>
<comment type="similarity">
    <text evidence="2 7">Belongs to the group II decarboxylase family.</text>
</comment>
<evidence type="ECO:0000256" key="5">
    <source>
        <dbReference type="ARBA" id="ARBA00023239"/>
    </source>
</evidence>
<feature type="modified residue" description="N6-(pyridoxal phosphate)lysine" evidence="6">
    <location>
        <position position="297"/>
    </location>
</feature>
<keyword evidence="8" id="KW-0808">Transferase</keyword>
<reference evidence="8" key="1">
    <citation type="journal article" date="2020" name="Stud. Mycol.">
        <title>101 Dothideomycetes genomes: a test case for predicting lifestyles and emergence of pathogens.</title>
        <authorList>
            <person name="Haridas S."/>
            <person name="Albert R."/>
            <person name="Binder M."/>
            <person name="Bloem J."/>
            <person name="Labutti K."/>
            <person name="Salamov A."/>
            <person name="Andreopoulos B."/>
            <person name="Baker S."/>
            <person name="Barry K."/>
            <person name="Bills G."/>
            <person name="Bluhm B."/>
            <person name="Cannon C."/>
            <person name="Castanera R."/>
            <person name="Culley D."/>
            <person name="Daum C."/>
            <person name="Ezra D."/>
            <person name="Gonzalez J."/>
            <person name="Henrissat B."/>
            <person name="Kuo A."/>
            <person name="Liang C."/>
            <person name="Lipzen A."/>
            <person name="Lutzoni F."/>
            <person name="Magnuson J."/>
            <person name="Mondo S."/>
            <person name="Nolan M."/>
            <person name="Ohm R."/>
            <person name="Pangilinan J."/>
            <person name="Park H.-J."/>
            <person name="Ramirez L."/>
            <person name="Alfaro M."/>
            <person name="Sun H."/>
            <person name="Tritt A."/>
            <person name="Yoshinaga Y."/>
            <person name="Zwiers L.-H."/>
            <person name="Turgeon B."/>
            <person name="Goodwin S."/>
            <person name="Spatafora J."/>
            <person name="Crous P."/>
            <person name="Grigoriev I."/>
        </authorList>
    </citation>
    <scope>NUCLEOTIDE SEQUENCE</scope>
    <source>
        <strain evidence="8">CBS 122368</strain>
    </source>
</reference>
<evidence type="ECO:0000256" key="1">
    <source>
        <dbReference type="ARBA" id="ARBA00001933"/>
    </source>
</evidence>
<keyword evidence="3" id="KW-0210">Decarboxylase</keyword>
<name>A0A6A6HW51_9PLEO</name>
<keyword evidence="9" id="KW-1185">Reference proteome</keyword>
<proteinExistence type="inferred from homology"/>
<dbReference type="PROSITE" id="PS00392">
    <property type="entry name" value="DDC_GAD_HDC_YDC"/>
    <property type="match status" value="1"/>
</dbReference>
<dbReference type="PANTHER" id="PTHR11999:SF70">
    <property type="entry name" value="MIP05841P"/>
    <property type="match status" value="1"/>
</dbReference>
<dbReference type="InterPro" id="IPR002129">
    <property type="entry name" value="PyrdxlP-dep_de-COase"/>
</dbReference>
<evidence type="ECO:0000256" key="6">
    <source>
        <dbReference type="PIRSR" id="PIRSR602129-50"/>
    </source>
</evidence>
<dbReference type="GO" id="GO:0016831">
    <property type="term" value="F:carboxy-lyase activity"/>
    <property type="evidence" value="ECO:0007669"/>
    <property type="project" value="UniProtKB-KW"/>
</dbReference>
<evidence type="ECO:0000256" key="2">
    <source>
        <dbReference type="ARBA" id="ARBA00009533"/>
    </source>
</evidence>
<dbReference type="AlphaFoldDB" id="A0A6A6HW51"/>
<dbReference type="EMBL" id="ML987208">
    <property type="protein sequence ID" value="KAF2242257.1"/>
    <property type="molecule type" value="Genomic_DNA"/>
</dbReference>
<sequence length="474" mass="52575">MDPYTSPNPRAELDAILSSIQTIAERYTNMMLNMDTEALVKVTQPADIPSLSALAIPFSAPQDIDQVLREAFEIFDHRLRTNHPRFFSFIPSPASPLSFLGDSLTSSFNTFAGCKLEGAGPSAIEKSLIEWLAERVGLPDTAGGVFVSGGSMANLTAIAVARDQIVPCGKEALGVAYVTDQTHSSVAKALRILGFRGHQIWRLPADEKFRMDPQTLQRAIHEDREAGRVPFVVIATCGTTNTGSVDPLSDISSICRKERLWMHVDGAYGASASLSASHRHMVSGLELADSISWDAHKWLFQTYGCGLILVRDKKHLLDSFATDAEYMRDITEEQDVPNFWNYGIELTKPARAMKLWFTMRVLGVDTLGRMIDQGFHLAERAEQELRKRRDWEITSPACMAILTFRFAPSGKSERGMDALNVALSKRLLEENVAGILTTELRGRVVLRICPINPRLSGEEMADTIERLDLIAHEL</sequence>
<keyword evidence="5 7" id="KW-0456">Lyase</keyword>
<dbReference type="InterPro" id="IPR010977">
    <property type="entry name" value="Aromatic_deC"/>
</dbReference>
<dbReference type="InterPro" id="IPR021115">
    <property type="entry name" value="Pyridoxal-P_BS"/>
</dbReference>
<comment type="cofactor">
    <cofactor evidence="1 6 7">
        <name>pyridoxal 5'-phosphate</name>
        <dbReference type="ChEBI" id="CHEBI:597326"/>
    </cofactor>
</comment>
<dbReference type="GO" id="GO:0006520">
    <property type="term" value="P:amino acid metabolic process"/>
    <property type="evidence" value="ECO:0007669"/>
    <property type="project" value="InterPro"/>
</dbReference>
<evidence type="ECO:0000313" key="8">
    <source>
        <dbReference type="EMBL" id="KAF2242257.1"/>
    </source>
</evidence>
<dbReference type="GO" id="GO:0030170">
    <property type="term" value="F:pyridoxal phosphate binding"/>
    <property type="evidence" value="ECO:0007669"/>
    <property type="project" value="InterPro"/>
</dbReference>
<dbReference type="Proteomes" id="UP000800094">
    <property type="component" value="Unassembled WGS sequence"/>
</dbReference>
<dbReference type="SUPFAM" id="SSF53383">
    <property type="entry name" value="PLP-dependent transferases"/>
    <property type="match status" value="1"/>
</dbReference>
<dbReference type="RefSeq" id="XP_033677261.1">
    <property type="nucleotide sequence ID" value="XM_033832326.1"/>
</dbReference>
<dbReference type="Gene3D" id="3.90.1150.170">
    <property type="match status" value="1"/>
</dbReference>
<protein>
    <submittedName>
        <fullName evidence="8">PLP-dependent transferase</fullName>
    </submittedName>
</protein>
<dbReference type="PANTHER" id="PTHR11999">
    <property type="entry name" value="GROUP II PYRIDOXAL-5-PHOSPHATE DECARBOXYLASE"/>
    <property type="match status" value="1"/>
</dbReference>
<gene>
    <name evidence="8" type="ORF">BU26DRAFT_555528</name>
</gene>
<evidence type="ECO:0000256" key="4">
    <source>
        <dbReference type="ARBA" id="ARBA00022898"/>
    </source>
</evidence>
<dbReference type="InterPro" id="IPR015421">
    <property type="entry name" value="PyrdxlP-dep_Trfase_major"/>
</dbReference>